<evidence type="ECO:0000256" key="1">
    <source>
        <dbReference type="SAM" id="MobiDB-lite"/>
    </source>
</evidence>
<reference evidence="4 5" key="1">
    <citation type="submission" date="2019-02" db="EMBL/GenBank/DDBJ databases">
        <title>Deep-cultivation of Planctomycetes and their phenomic and genomic characterization uncovers novel biology.</title>
        <authorList>
            <person name="Wiegand S."/>
            <person name="Jogler M."/>
            <person name="Boedeker C."/>
            <person name="Pinto D."/>
            <person name="Vollmers J."/>
            <person name="Rivas-Marin E."/>
            <person name="Kohn T."/>
            <person name="Peeters S.H."/>
            <person name="Heuer A."/>
            <person name="Rast P."/>
            <person name="Oberbeckmann S."/>
            <person name="Bunk B."/>
            <person name="Jeske O."/>
            <person name="Meyerdierks A."/>
            <person name="Storesund J.E."/>
            <person name="Kallscheuer N."/>
            <person name="Luecker S."/>
            <person name="Lage O.M."/>
            <person name="Pohl T."/>
            <person name="Merkel B.J."/>
            <person name="Hornburger P."/>
            <person name="Mueller R.-W."/>
            <person name="Bruemmer F."/>
            <person name="Labrenz M."/>
            <person name="Spormann A.M."/>
            <person name="Op den Camp H."/>
            <person name="Overmann J."/>
            <person name="Amann R."/>
            <person name="Jetten M.S.M."/>
            <person name="Mascher T."/>
            <person name="Medema M.H."/>
            <person name="Devos D.P."/>
            <person name="Kaster A.-K."/>
            <person name="Ovreas L."/>
            <person name="Rohde M."/>
            <person name="Galperin M.Y."/>
            <person name="Jogler C."/>
        </authorList>
    </citation>
    <scope>NUCLEOTIDE SEQUENCE [LARGE SCALE GENOMIC DNA]</scope>
    <source>
        <strain evidence="4 5">I41</strain>
    </source>
</reference>
<protein>
    <submittedName>
        <fullName evidence="4">Heavy-metal-associated domain protein</fullName>
    </submittedName>
</protein>
<dbReference type="CDD" id="cd00371">
    <property type="entry name" value="HMA"/>
    <property type="match status" value="1"/>
</dbReference>
<dbReference type="KEGG" id="llh:I41_11660"/>
<dbReference type="RefSeq" id="WP_168206714.1">
    <property type="nucleotide sequence ID" value="NZ_CP036339.1"/>
</dbReference>
<organism evidence="4 5">
    <name type="scientific">Lacipirellula limnantheis</name>
    <dbReference type="NCBI Taxonomy" id="2528024"/>
    <lineage>
        <taxon>Bacteria</taxon>
        <taxon>Pseudomonadati</taxon>
        <taxon>Planctomycetota</taxon>
        <taxon>Planctomycetia</taxon>
        <taxon>Pirellulales</taxon>
        <taxon>Lacipirellulaceae</taxon>
        <taxon>Lacipirellula</taxon>
    </lineage>
</organism>
<feature type="signal peptide" evidence="2">
    <location>
        <begin position="1"/>
        <end position="24"/>
    </location>
</feature>
<sequence precursor="true">MVRSFIGVAFSLAFLCTTLQLAPAAEKTPAVAAEIKLAPHETAIYVGDMHCATCAKKISGKLFRVKGVMKVRTNVKQHVAIVTPQSKKVVDVSSAWKAVQAAGFEPVKLIGPEGTYVADEKSKEPVKSTESATGEKS</sequence>
<dbReference type="Pfam" id="PF00403">
    <property type="entry name" value="HMA"/>
    <property type="match status" value="1"/>
</dbReference>
<evidence type="ECO:0000313" key="5">
    <source>
        <dbReference type="Proteomes" id="UP000317909"/>
    </source>
</evidence>
<name>A0A517TUF5_9BACT</name>
<dbReference type="InterPro" id="IPR036163">
    <property type="entry name" value="HMA_dom_sf"/>
</dbReference>
<accession>A0A517TUF5</accession>
<feature type="chain" id="PRO_5021798720" evidence="2">
    <location>
        <begin position="25"/>
        <end position="137"/>
    </location>
</feature>
<dbReference type="InterPro" id="IPR006121">
    <property type="entry name" value="HMA_dom"/>
</dbReference>
<evidence type="ECO:0000259" key="3">
    <source>
        <dbReference type="PROSITE" id="PS50846"/>
    </source>
</evidence>
<keyword evidence="2" id="KW-0732">Signal</keyword>
<dbReference type="GO" id="GO:0046872">
    <property type="term" value="F:metal ion binding"/>
    <property type="evidence" value="ECO:0007669"/>
    <property type="project" value="InterPro"/>
</dbReference>
<feature type="region of interest" description="Disordered" evidence="1">
    <location>
        <begin position="118"/>
        <end position="137"/>
    </location>
</feature>
<evidence type="ECO:0000256" key="2">
    <source>
        <dbReference type="SAM" id="SignalP"/>
    </source>
</evidence>
<gene>
    <name evidence="4" type="ORF">I41_11660</name>
</gene>
<dbReference type="Gene3D" id="3.30.70.100">
    <property type="match status" value="1"/>
</dbReference>
<proteinExistence type="predicted"/>
<evidence type="ECO:0000313" key="4">
    <source>
        <dbReference type="EMBL" id="QDT72001.1"/>
    </source>
</evidence>
<feature type="domain" description="HMA" evidence="3">
    <location>
        <begin position="40"/>
        <end position="107"/>
    </location>
</feature>
<dbReference type="SUPFAM" id="SSF55008">
    <property type="entry name" value="HMA, heavy metal-associated domain"/>
    <property type="match status" value="1"/>
</dbReference>
<dbReference type="Proteomes" id="UP000317909">
    <property type="component" value="Chromosome"/>
</dbReference>
<dbReference type="EMBL" id="CP036339">
    <property type="protein sequence ID" value="QDT72001.1"/>
    <property type="molecule type" value="Genomic_DNA"/>
</dbReference>
<dbReference type="PROSITE" id="PS50846">
    <property type="entry name" value="HMA_2"/>
    <property type="match status" value="1"/>
</dbReference>
<keyword evidence="5" id="KW-1185">Reference proteome</keyword>
<dbReference type="AlphaFoldDB" id="A0A517TUF5"/>